<reference evidence="2" key="1">
    <citation type="submission" date="2022-03" db="EMBL/GenBank/DDBJ databases">
        <title>ESBL-producing Moellerella wisconsensis and Escherichia marmotae isolated from wild game meat.</title>
        <authorList>
            <person name="Biggel M."/>
        </authorList>
    </citation>
    <scope>NUCLEOTIDE SEQUENCE</scope>
    <source>
        <strain evidence="2">W51</strain>
    </source>
</reference>
<keyword evidence="1" id="KW-1133">Transmembrane helix</keyword>
<dbReference type="Proteomes" id="UP000829116">
    <property type="component" value="Chromosome"/>
</dbReference>
<dbReference type="GeneID" id="79717515"/>
<keyword evidence="1" id="KW-0812">Transmembrane</keyword>
<accession>A0A9Q8Q0Q0</accession>
<evidence type="ECO:0000313" key="3">
    <source>
        <dbReference type="Proteomes" id="UP000829116"/>
    </source>
</evidence>
<organism evidence="2 3">
    <name type="scientific">Moellerella wisconsensis</name>
    <dbReference type="NCBI Taxonomy" id="158849"/>
    <lineage>
        <taxon>Bacteria</taxon>
        <taxon>Pseudomonadati</taxon>
        <taxon>Pseudomonadota</taxon>
        <taxon>Gammaproteobacteria</taxon>
        <taxon>Enterobacterales</taxon>
        <taxon>Morganellaceae</taxon>
        <taxon>Moellerella</taxon>
    </lineage>
</organism>
<dbReference type="AlphaFoldDB" id="A0A9Q8Q0Q0"/>
<sequence>MTSCLYFPRGVMIAFNTALILICAFSFAYINIANAQGSSAASGTITFIGSIVEPPCEHQLVDNSMETVCWGSKGKKHRLKSALNTIKNGKIATLDNKVKVSFEWINSQKKLGIYTVIYN</sequence>
<evidence type="ECO:0000256" key="1">
    <source>
        <dbReference type="SAM" id="Phobius"/>
    </source>
</evidence>
<keyword evidence="1" id="KW-0472">Membrane</keyword>
<protein>
    <recommendedName>
        <fullName evidence="4">Type 1 fimbrial protein</fullName>
    </recommendedName>
</protein>
<feature type="transmembrane region" description="Helical" evidence="1">
    <location>
        <begin position="6"/>
        <end position="30"/>
    </location>
</feature>
<proteinExistence type="predicted"/>
<gene>
    <name evidence="2" type="ORF">MNY72_09520</name>
</gene>
<dbReference type="RefSeq" id="WP_241500740.1">
    <property type="nucleotide sequence ID" value="NZ_CAWQWH010000001.1"/>
</dbReference>
<evidence type="ECO:0008006" key="4">
    <source>
        <dbReference type="Google" id="ProtNLM"/>
    </source>
</evidence>
<name>A0A9Q8Q0Q0_9GAMM</name>
<evidence type="ECO:0000313" key="2">
    <source>
        <dbReference type="EMBL" id="UNH29623.1"/>
    </source>
</evidence>
<dbReference type="EMBL" id="CP093245">
    <property type="protein sequence ID" value="UNH29623.1"/>
    <property type="molecule type" value="Genomic_DNA"/>
</dbReference>